<sequence>MEESHLKSIGLNIDALETDLKRSVREEQRHWHENDAKLRAVQQKVATYEEFRSMVEGCELRPLKLKEVEEATKRYAGWSPLPTPSLSSAVSIPQSCNLPPPRDFHIVRRRV</sequence>
<organism evidence="2 3">
    <name type="scientific">Taenia crassiceps</name>
    <dbReference type="NCBI Taxonomy" id="6207"/>
    <lineage>
        <taxon>Eukaryota</taxon>
        <taxon>Metazoa</taxon>
        <taxon>Spiralia</taxon>
        <taxon>Lophotrochozoa</taxon>
        <taxon>Platyhelminthes</taxon>
        <taxon>Cestoda</taxon>
        <taxon>Eucestoda</taxon>
        <taxon>Cyclophyllidea</taxon>
        <taxon>Taeniidae</taxon>
        <taxon>Taenia</taxon>
    </lineage>
</organism>
<comment type="caution">
    <text evidence="2">The sequence shown here is derived from an EMBL/GenBank/DDBJ whole genome shotgun (WGS) entry which is preliminary data.</text>
</comment>
<name>A0ABR4QIC8_9CEST</name>
<gene>
    <name evidence="2" type="ORF">TcWFU_010259</name>
</gene>
<dbReference type="InterPro" id="IPR031733">
    <property type="entry name" value="Dynein_attach_N"/>
</dbReference>
<keyword evidence="3" id="KW-1185">Reference proteome</keyword>
<dbReference type="PANTHER" id="PTHR28572:SF1">
    <property type="entry name" value="COILED-COIL DOMAIN-CONTAINING PROTEIN 103"/>
    <property type="match status" value="1"/>
</dbReference>
<accession>A0ABR4QIC8</accession>
<reference evidence="2 3" key="1">
    <citation type="journal article" date="2022" name="Front. Cell. Infect. Microbiol.">
        <title>The Genomes of Two Strains of Taenia crassiceps the Animal Model for the Study of Human Cysticercosis.</title>
        <authorList>
            <person name="Bobes R.J."/>
            <person name="Estrada K."/>
            <person name="Rios-Valencia D.G."/>
            <person name="Calderon-Gallegos A."/>
            <person name="de la Torre P."/>
            <person name="Carrero J.C."/>
            <person name="Sanchez-Flores A."/>
            <person name="Laclette J.P."/>
        </authorList>
    </citation>
    <scope>NUCLEOTIDE SEQUENCE [LARGE SCALE GENOMIC DNA]</scope>
    <source>
        <strain evidence="2">WFUcys</strain>
    </source>
</reference>
<dbReference type="InterPro" id="IPR042422">
    <property type="entry name" value="CC103"/>
</dbReference>
<evidence type="ECO:0000313" key="2">
    <source>
        <dbReference type="EMBL" id="KAL5109578.1"/>
    </source>
</evidence>
<evidence type="ECO:0000313" key="3">
    <source>
        <dbReference type="Proteomes" id="UP001651158"/>
    </source>
</evidence>
<protein>
    <recommendedName>
        <fullName evidence="1">Dynein attachment factor N-terminal domain-containing protein</fullName>
    </recommendedName>
</protein>
<proteinExistence type="predicted"/>
<evidence type="ECO:0000259" key="1">
    <source>
        <dbReference type="Pfam" id="PF15867"/>
    </source>
</evidence>
<feature type="domain" description="Dynein attachment factor N-terminal" evidence="1">
    <location>
        <begin position="11"/>
        <end position="78"/>
    </location>
</feature>
<dbReference type="Proteomes" id="UP001651158">
    <property type="component" value="Unassembled WGS sequence"/>
</dbReference>
<dbReference type="EMBL" id="JAKROA010000003">
    <property type="protein sequence ID" value="KAL5109578.1"/>
    <property type="molecule type" value="Genomic_DNA"/>
</dbReference>
<dbReference type="PANTHER" id="PTHR28572">
    <property type="entry name" value="COILED-COIL DOMAIN-CONTAINING PROTEIN 103"/>
    <property type="match status" value="1"/>
</dbReference>
<dbReference type="Pfam" id="PF15867">
    <property type="entry name" value="Dynein_attach_N"/>
    <property type="match status" value="1"/>
</dbReference>